<dbReference type="NCBIfam" id="TIGR00007">
    <property type="entry name" value="1-(5-phosphoribosyl)-5-[(5-phosphoribosylamino)methylideneamino]imidazole-4-carboxamide isomerase"/>
    <property type="match status" value="1"/>
</dbReference>
<dbReference type="SUPFAM" id="SSF51366">
    <property type="entry name" value="Ribulose-phoshate binding barrel"/>
    <property type="match status" value="1"/>
</dbReference>
<dbReference type="GO" id="GO:0000105">
    <property type="term" value="P:L-histidine biosynthetic process"/>
    <property type="evidence" value="ECO:0007669"/>
    <property type="project" value="UniProtKB-UniRule"/>
</dbReference>
<dbReference type="InterPro" id="IPR006062">
    <property type="entry name" value="His_biosynth"/>
</dbReference>
<keyword evidence="8 9" id="KW-0413">Isomerase</keyword>
<dbReference type="InterPro" id="IPR006063">
    <property type="entry name" value="HisA_bact_arch"/>
</dbReference>
<dbReference type="GO" id="GO:0005737">
    <property type="term" value="C:cytoplasm"/>
    <property type="evidence" value="ECO:0007669"/>
    <property type="project" value="UniProtKB-SubCell"/>
</dbReference>
<dbReference type="InterPro" id="IPR011060">
    <property type="entry name" value="RibuloseP-bd_barrel"/>
</dbReference>
<evidence type="ECO:0000256" key="8">
    <source>
        <dbReference type="ARBA" id="ARBA00023235"/>
    </source>
</evidence>
<dbReference type="GO" id="GO:0003949">
    <property type="term" value="F:1-(5-phosphoribosyl)-5-[(5-phosphoribosylamino)methylideneamino]imidazole-4-carboxamide isomerase activity"/>
    <property type="evidence" value="ECO:0007669"/>
    <property type="project" value="UniProtKB-UniRule"/>
</dbReference>
<dbReference type="Pfam" id="PF00977">
    <property type="entry name" value="His_biosynth"/>
    <property type="match status" value="1"/>
</dbReference>
<evidence type="ECO:0000313" key="13">
    <source>
        <dbReference type="Proteomes" id="UP001143486"/>
    </source>
</evidence>
<dbReference type="PANTHER" id="PTHR43090">
    <property type="entry name" value="1-(5-PHOSPHORIBOSYL)-5-[(5-PHOSPHORIBOSYLAMINO)METHYLIDENEAMINO] IMIDAZOLE-4-CARBOXAMIDE ISOMERASE"/>
    <property type="match status" value="1"/>
</dbReference>
<evidence type="ECO:0000256" key="1">
    <source>
        <dbReference type="ARBA" id="ARBA00000901"/>
    </source>
</evidence>
<dbReference type="InterPro" id="IPR023016">
    <property type="entry name" value="HisA/PriA"/>
</dbReference>
<evidence type="ECO:0000256" key="9">
    <source>
        <dbReference type="HAMAP-Rule" id="MF_01014"/>
    </source>
</evidence>
<dbReference type="EMBL" id="BSFE01000001">
    <property type="protein sequence ID" value="GLK51113.1"/>
    <property type="molecule type" value="Genomic_DNA"/>
</dbReference>
<dbReference type="HAMAP" id="MF_01014">
    <property type="entry name" value="HisA"/>
    <property type="match status" value="1"/>
</dbReference>
<dbReference type="PANTHER" id="PTHR43090:SF2">
    <property type="entry name" value="1-(5-PHOSPHORIBOSYL)-5-[(5-PHOSPHORIBOSYLAMINO)METHYLIDENEAMINO] IMIDAZOLE-4-CARBOXAMIDE ISOMERASE"/>
    <property type="match status" value="1"/>
</dbReference>
<evidence type="ECO:0000256" key="3">
    <source>
        <dbReference type="ARBA" id="ARBA00005133"/>
    </source>
</evidence>
<evidence type="ECO:0000256" key="4">
    <source>
        <dbReference type="ARBA" id="ARBA00009667"/>
    </source>
</evidence>
<keyword evidence="5 9" id="KW-0963">Cytoplasm</keyword>
<comment type="pathway">
    <text evidence="3 9 11">Amino-acid biosynthesis; L-histidine biosynthesis; L-histidine from 5-phospho-alpha-D-ribose 1-diphosphate: step 4/9.</text>
</comment>
<evidence type="ECO:0000256" key="10">
    <source>
        <dbReference type="RuleBase" id="RU003657"/>
    </source>
</evidence>
<dbReference type="Gene3D" id="3.20.20.70">
    <property type="entry name" value="Aldolase class I"/>
    <property type="match status" value="1"/>
</dbReference>
<name>A0A9W6IJM8_9PROT</name>
<keyword evidence="7 9" id="KW-0368">Histidine biosynthesis</keyword>
<gene>
    <name evidence="9 12" type="primary">hisA</name>
    <name evidence="12" type="ORF">GCM10017621_06210</name>
</gene>
<proteinExistence type="inferred from homology"/>
<dbReference type="GO" id="GO:0000162">
    <property type="term" value="P:L-tryptophan biosynthetic process"/>
    <property type="evidence" value="ECO:0007669"/>
    <property type="project" value="TreeGrafter"/>
</dbReference>
<feature type="active site" description="Proton donor" evidence="9">
    <location>
        <position position="129"/>
    </location>
</feature>
<dbReference type="EC" id="5.3.1.16" evidence="9 11"/>
<evidence type="ECO:0000256" key="6">
    <source>
        <dbReference type="ARBA" id="ARBA00022605"/>
    </source>
</evidence>
<evidence type="ECO:0000256" key="5">
    <source>
        <dbReference type="ARBA" id="ARBA00022490"/>
    </source>
</evidence>
<keyword evidence="6 9" id="KW-0028">Amino-acid biosynthesis</keyword>
<reference evidence="12" key="2">
    <citation type="submission" date="2023-01" db="EMBL/GenBank/DDBJ databases">
        <authorList>
            <person name="Sun Q."/>
            <person name="Evtushenko L."/>
        </authorList>
    </citation>
    <scope>NUCLEOTIDE SEQUENCE</scope>
    <source>
        <strain evidence="12">VKM B-1513</strain>
    </source>
</reference>
<feature type="active site" description="Proton acceptor" evidence="9">
    <location>
        <position position="8"/>
    </location>
</feature>
<comment type="subcellular location">
    <subcellularLocation>
        <location evidence="2 9 11">Cytoplasm</location>
    </subcellularLocation>
</comment>
<dbReference type="InterPro" id="IPR044524">
    <property type="entry name" value="Isoase_HisA-like"/>
</dbReference>
<sequence>MILYPAIDLLDGRVVRLHKGEFDAVTDYGDDPVAVAEKFGEAGASWIHVVDLSGARDGRRRQSDTIRDICRTGLRVQTGGGVRSSEDVEDLLAMDVERVIVGSLAVTEPEKVSGWLARYGSEHITLALDVRAVGGQYRLALKGWTDLADTTLDDVVRAYDGAKLRHALVTDIGRDGDLSGPNVGLYCYISAQFPDIAWQASGGISSLEDITAVRDAGVAGAISGKALYEGRFSLAEALICSQDG</sequence>
<evidence type="ECO:0000256" key="11">
    <source>
        <dbReference type="RuleBase" id="RU003658"/>
    </source>
</evidence>
<reference evidence="12" key="1">
    <citation type="journal article" date="2014" name="Int. J. Syst. Evol. Microbiol.">
        <title>Complete genome sequence of Corynebacterium casei LMG S-19264T (=DSM 44701T), isolated from a smear-ripened cheese.</title>
        <authorList>
            <consortium name="US DOE Joint Genome Institute (JGI-PGF)"/>
            <person name="Walter F."/>
            <person name="Albersmeier A."/>
            <person name="Kalinowski J."/>
            <person name="Ruckert C."/>
        </authorList>
    </citation>
    <scope>NUCLEOTIDE SEQUENCE</scope>
    <source>
        <strain evidence="12">VKM B-1513</strain>
    </source>
</reference>
<comment type="catalytic activity">
    <reaction evidence="1 9 11">
        <text>1-(5-phospho-beta-D-ribosyl)-5-[(5-phospho-beta-D-ribosylamino)methylideneamino]imidazole-4-carboxamide = 5-[(5-phospho-1-deoxy-D-ribulos-1-ylimino)methylamino]-1-(5-phospho-beta-D-ribosyl)imidazole-4-carboxamide</text>
        <dbReference type="Rhea" id="RHEA:15469"/>
        <dbReference type="ChEBI" id="CHEBI:58435"/>
        <dbReference type="ChEBI" id="CHEBI:58525"/>
        <dbReference type="EC" id="5.3.1.16"/>
    </reaction>
</comment>
<dbReference type="Proteomes" id="UP001143486">
    <property type="component" value="Unassembled WGS sequence"/>
</dbReference>
<evidence type="ECO:0000256" key="7">
    <source>
        <dbReference type="ARBA" id="ARBA00023102"/>
    </source>
</evidence>
<comment type="similarity">
    <text evidence="4 9 10">Belongs to the HisA/HisF family.</text>
</comment>
<accession>A0A9W6IJM8</accession>
<keyword evidence="13" id="KW-1185">Reference proteome</keyword>
<dbReference type="InterPro" id="IPR013785">
    <property type="entry name" value="Aldolase_TIM"/>
</dbReference>
<protein>
    <recommendedName>
        <fullName evidence="9 11">1-(5-phosphoribosyl)-5-[(5-phosphoribosylamino)methylideneamino] imidazole-4-carboxamide isomerase</fullName>
        <ecNumber evidence="9 11">5.3.1.16</ecNumber>
    </recommendedName>
    <alternativeName>
        <fullName evidence="9">Phosphoribosylformimino-5-aminoimidazole carboxamide ribotide isomerase</fullName>
    </alternativeName>
</protein>
<evidence type="ECO:0000256" key="2">
    <source>
        <dbReference type="ARBA" id="ARBA00004496"/>
    </source>
</evidence>
<comment type="caution">
    <text evidence="12">The sequence shown here is derived from an EMBL/GenBank/DDBJ whole genome shotgun (WGS) entry which is preliminary data.</text>
</comment>
<dbReference type="AlphaFoldDB" id="A0A9W6IJM8"/>
<dbReference type="FunFam" id="3.20.20.70:FF:000009">
    <property type="entry name" value="1-(5-phosphoribosyl)-5-[(5-phosphoribosylamino)methylideneamino] imidazole-4-carboxamide isomerase"/>
    <property type="match status" value="1"/>
</dbReference>
<evidence type="ECO:0000313" key="12">
    <source>
        <dbReference type="EMBL" id="GLK51113.1"/>
    </source>
</evidence>
<organism evidence="12 13">
    <name type="scientific">Maricaulis virginensis</name>
    <dbReference type="NCBI Taxonomy" id="144022"/>
    <lineage>
        <taxon>Bacteria</taxon>
        <taxon>Pseudomonadati</taxon>
        <taxon>Pseudomonadota</taxon>
        <taxon>Alphaproteobacteria</taxon>
        <taxon>Maricaulales</taxon>
        <taxon>Maricaulaceae</taxon>
        <taxon>Maricaulis</taxon>
    </lineage>
</organism>
<dbReference type="CDD" id="cd04732">
    <property type="entry name" value="HisA"/>
    <property type="match status" value="1"/>
</dbReference>
<dbReference type="RefSeq" id="WP_271185505.1">
    <property type="nucleotide sequence ID" value="NZ_BSFE01000001.1"/>
</dbReference>